<name>A0A8S1D708_9INSE</name>
<evidence type="ECO:0000313" key="3">
    <source>
        <dbReference type="EMBL" id="CAB3378603.1"/>
    </source>
</evidence>
<reference evidence="3 4" key="1">
    <citation type="submission" date="2020-04" db="EMBL/GenBank/DDBJ databases">
        <authorList>
            <person name="Alioto T."/>
            <person name="Alioto T."/>
            <person name="Gomez Garrido J."/>
        </authorList>
    </citation>
    <scope>NUCLEOTIDE SEQUENCE [LARGE SCALE GENOMIC DNA]</scope>
</reference>
<dbReference type="PANTHER" id="PTHR10612:SF41">
    <property type="entry name" value="GLIAL LAZARILLO, ISOFORM A"/>
    <property type="match status" value="1"/>
</dbReference>
<comment type="caution">
    <text evidence="3">The sequence shown here is derived from an EMBL/GenBank/DDBJ whole genome shotgun (WGS) entry which is preliminary data.</text>
</comment>
<dbReference type="InterPro" id="IPR012674">
    <property type="entry name" value="Calycin"/>
</dbReference>
<dbReference type="EMBL" id="CADEPI010000168">
    <property type="protein sequence ID" value="CAB3378603.1"/>
    <property type="molecule type" value="Genomic_DNA"/>
</dbReference>
<dbReference type="Pfam" id="PF00061">
    <property type="entry name" value="Lipocalin"/>
    <property type="match status" value="1"/>
</dbReference>
<keyword evidence="4" id="KW-1185">Reference proteome</keyword>
<gene>
    <name evidence="3" type="ORF">CLODIP_2_CD10237</name>
</gene>
<dbReference type="GO" id="GO:0031409">
    <property type="term" value="F:pigment binding"/>
    <property type="evidence" value="ECO:0007669"/>
    <property type="project" value="InterPro"/>
</dbReference>
<proteinExistence type="predicted"/>
<feature type="domain" description="Lipocalin/cytosolic fatty-acid binding" evidence="2">
    <location>
        <begin position="68"/>
        <end position="137"/>
    </location>
</feature>
<dbReference type="GO" id="GO:0005737">
    <property type="term" value="C:cytoplasm"/>
    <property type="evidence" value="ECO:0007669"/>
    <property type="project" value="TreeGrafter"/>
</dbReference>
<dbReference type="InterPro" id="IPR003057">
    <property type="entry name" value="Invtbrt_color"/>
</dbReference>
<dbReference type="SUPFAM" id="SSF50814">
    <property type="entry name" value="Lipocalins"/>
    <property type="match status" value="1"/>
</dbReference>
<dbReference type="AlphaFoldDB" id="A0A8S1D708"/>
<accession>A0A8S1D708</accession>
<protein>
    <recommendedName>
        <fullName evidence="2">Lipocalin/cytosolic fatty-acid binding domain-containing protein</fullName>
    </recommendedName>
</protein>
<evidence type="ECO:0000256" key="1">
    <source>
        <dbReference type="ARBA" id="ARBA00023157"/>
    </source>
</evidence>
<evidence type="ECO:0000313" key="4">
    <source>
        <dbReference type="Proteomes" id="UP000494165"/>
    </source>
</evidence>
<keyword evidence="1" id="KW-1015">Disulfide bond</keyword>
<dbReference type="GO" id="GO:0000302">
    <property type="term" value="P:response to reactive oxygen species"/>
    <property type="evidence" value="ECO:0007669"/>
    <property type="project" value="TreeGrafter"/>
</dbReference>
<dbReference type="Proteomes" id="UP000494165">
    <property type="component" value="Unassembled WGS sequence"/>
</dbReference>
<sequence>MFELHRKCIGVYIQPQGKVAKLTTTFKNRITDNTGTDEATATQYGNNSPKLRVIVEGSMSDPIRRALPGSGDYYVLATDYDNYAVIYSCSNMASLLHADLVWVLSRERELSPKFRVDIYDAMIKHGLKSDILTLTNQKSCS</sequence>
<dbReference type="OrthoDB" id="9923952at2759"/>
<dbReference type="PRINTS" id="PR01273">
    <property type="entry name" value="INVTBRTCOLOR"/>
</dbReference>
<dbReference type="PANTHER" id="PTHR10612">
    <property type="entry name" value="APOLIPOPROTEIN D"/>
    <property type="match status" value="1"/>
</dbReference>
<dbReference type="Gene3D" id="2.40.128.20">
    <property type="match status" value="1"/>
</dbReference>
<evidence type="ECO:0000259" key="2">
    <source>
        <dbReference type="Pfam" id="PF00061"/>
    </source>
</evidence>
<organism evidence="3 4">
    <name type="scientific">Cloeon dipterum</name>
    <dbReference type="NCBI Taxonomy" id="197152"/>
    <lineage>
        <taxon>Eukaryota</taxon>
        <taxon>Metazoa</taxon>
        <taxon>Ecdysozoa</taxon>
        <taxon>Arthropoda</taxon>
        <taxon>Hexapoda</taxon>
        <taxon>Insecta</taxon>
        <taxon>Pterygota</taxon>
        <taxon>Palaeoptera</taxon>
        <taxon>Ephemeroptera</taxon>
        <taxon>Pisciforma</taxon>
        <taxon>Baetidae</taxon>
        <taxon>Cloeon</taxon>
    </lineage>
</organism>
<dbReference type="GO" id="GO:0006629">
    <property type="term" value="P:lipid metabolic process"/>
    <property type="evidence" value="ECO:0007669"/>
    <property type="project" value="TreeGrafter"/>
</dbReference>
<dbReference type="InterPro" id="IPR000566">
    <property type="entry name" value="Lipocln_cytosolic_FA-bd_dom"/>
</dbReference>